<protein>
    <submittedName>
        <fullName evidence="1">Polysaccharide lyase-like protein</fullName>
    </submittedName>
</protein>
<proteinExistence type="predicted"/>
<comment type="caution">
    <text evidence="1">The sequence shown here is derived from an EMBL/GenBank/DDBJ whole genome shotgun (WGS) entry which is preliminary data.</text>
</comment>
<accession>A0A497YNZ1</accession>
<keyword evidence="2" id="KW-1185">Reference proteome</keyword>
<dbReference type="Gene3D" id="2.60.120.200">
    <property type="match status" value="1"/>
</dbReference>
<dbReference type="GO" id="GO:0016829">
    <property type="term" value="F:lyase activity"/>
    <property type="evidence" value="ECO:0007669"/>
    <property type="project" value="UniProtKB-KW"/>
</dbReference>
<dbReference type="RefSeq" id="WP_010443840.1">
    <property type="nucleotide sequence ID" value="NZ_RCCT01000011.1"/>
</dbReference>
<dbReference type="OrthoDB" id="7836699at2"/>
<dbReference type="EMBL" id="RCCT01000011">
    <property type="protein sequence ID" value="RLJ97630.1"/>
    <property type="molecule type" value="Genomic_DNA"/>
</dbReference>
<evidence type="ECO:0000313" key="2">
    <source>
        <dbReference type="Proteomes" id="UP000271700"/>
    </source>
</evidence>
<name>A0A497YNZ1_9RHOB</name>
<dbReference type="Proteomes" id="UP000271700">
    <property type="component" value="Unassembled WGS sequence"/>
</dbReference>
<keyword evidence="1" id="KW-0456">Lyase</keyword>
<reference evidence="1 2" key="1">
    <citation type="submission" date="2018-10" db="EMBL/GenBank/DDBJ databases">
        <title>Genomic Encyclopedia of Archaeal and Bacterial Type Strains, Phase II (KMG-II): from individual species to whole genera.</title>
        <authorList>
            <person name="Goeker M."/>
        </authorList>
    </citation>
    <scope>NUCLEOTIDE SEQUENCE [LARGE SCALE GENOMIC DNA]</scope>
    <source>
        <strain evidence="1 2">DSM 29317</strain>
    </source>
</reference>
<dbReference type="AlphaFoldDB" id="A0A497YNZ1"/>
<gene>
    <name evidence="1" type="ORF">CLV75_4428</name>
</gene>
<evidence type="ECO:0000313" key="1">
    <source>
        <dbReference type="EMBL" id="RLJ97630.1"/>
    </source>
</evidence>
<sequence>MKRVTKTANHLLMRTARAGLPPRILAISIALLLANSAVAESFDLTTPRADAPVRHADGSESFRLLPGECSDREYFSDELQRNTSDCGRSRNRIEYFETSSSGAGDRRMYEWEIFIPEDFSYNALNARLTVGQFETGADMLYGFELNNDGYTFRARDCISADDFGDWHKVSVRIQYDSTPRKSLKDKTPGVFVVECDGKVIADSSGRPNMAEGGEIQFRYGLFGAKNIPDTDNVSVSYRNVRISEW</sequence>
<organism evidence="1 2">
    <name type="scientific">Ruegeria conchae</name>
    <dbReference type="NCBI Taxonomy" id="981384"/>
    <lineage>
        <taxon>Bacteria</taxon>
        <taxon>Pseudomonadati</taxon>
        <taxon>Pseudomonadota</taxon>
        <taxon>Alphaproteobacteria</taxon>
        <taxon>Rhodobacterales</taxon>
        <taxon>Roseobacteraceae</taxon>
        <taxon>Ruegeria</taxon>
    </lineage>
</organism>